<dbReference type="Proteomes" id="UP001556098">
    <property type="component" value="Unassembled WGS sequence"/>
</dbReference>
<comment type="caution">
    <text evidence="10">The sequence shown here is derived from an EMBL/GenBank/DDBJ whole genome shotgun (WGS) entry which is preliminary data.</text>
</comment>
<dbReference type="Gene3D" id="1.10.101.10">
    <property type="entry name" value="PGBD-like superfamily/PGBD"/>
    <property type="match status" value="1"/>
</dbReference>
<dbReference type="InterPro" id="IPR005490">
    <property type="entry name" value="LD_TPept_cat_dom"/>
</dbReference>
<dbReference type="Pfam" id="PF03734">
    <property type="entry name" value="YkuD"/>
    <property type="match status" value="1"/>
</dbReference>
<dbReference type="RefSeq" id="WP_367879610.1">
    <property type="nucleotide sequence ID" value="NZ_JBFNXX010000024.1"/>
</dbReference>
<comment type="pathway">
    <text evidence="1 7">Cell wall biogenesis; peptidoglycan biosynthesis.</text>
</comment>
<evidence type="ECO:0000256" key="3">
    <source>
        <dbReference type="ARBA" id="ARBA00022679"/>
    </source>
</evidence>
<feature type="domain" description="L,D-TPase catalytic" evidence="9">
    <location>
        <begin position="296"/>
        <end position="472"/>
    </location>
</feature>
<dbReference type="EMBL" id="JBFNXX010000024">
    <property type="protein sequence ID" value="MEW9921911.1"/>
    <property type="molecule type" value="Genomic_DNA"/>
</dbReference>
<name>A0ABV3RSN0_9RHOB</name>
<keyword evidence="6 7" id="KW-0961">Cell wall biogenesis/degradation</keyword>
<dbReference type="SUPFAM" id="SSF141523">
    <property type="entry name" value="L,D-transpeptidase catalytic domain-like"/>
    <property type="match status" value="1"/>
</dbReference>
<reference evidence="10 11" key="1">
    <citation type="submission" date="2024-07" db="EMBL/GenBank/DDBJ databases">
        <title>Marimonas sp.nov., isolated from tidal-flat sediment.</title>
        <authorList>
            <person name="Jayan J.N."/>
            <person name="Lee S.S."/>
        </authorList>
    </citation>
    <scope>NUCLEOTIDE SEQUENCE [LARGE SCALE GENOMIC DNA]</scope>
    <source>
        <strain evidence="10 11">MJW-29</strain>
    </source>
</reference>
<evidence type="ECO:0000313" key="11">
    <source>
        <dbReference type="Proteomes" id="UP001556098"/>
    </source>
</evidence>
<evidence type="ECO:0000256" key="7">
    <source>
        <dbReference type="PROSITE-ProRule" id="PRU01373"/>
    </source>
</evidence>
<keyword evidence="8" id="KW-0732">Signal</keyword>
<dbReference type="InterPro" id="IPR036366">
    <property type="entry name" value="PGBDSf"/>
</dbReference>
<dbReference type="Pfam" id="PF01471">
    <property type="entry name" value="PG_binding_1"/>
    <property type="match status" value="1"/>
</dbReference>
<dbReference type="Pfam" id="PF20142">
    <property type="entry name" value="Scaffold"/>
    <property type="match status" value="1"/>
</dbReference>
<evidence type="ECO:0000256" key="6">
    <source>
        <dbReference type="ARBA" id="ARBA00023316"/>
    </source>
</evidence>
<feature type="active site" description="Nucleophile" evidence="7">
    <location>
        <position position="447"/>
    </location>
</feature>
<dbReference type="InterPro" id="IPR002477">
    <property type="entry name" value="Peptidoglycan-bd-like"/>
</dbReference>
<evidence type="ECO:0000256" key="2">
    <source>
        <dbReference type="ARBA" id="ARBA00005992"/>
    </source>
</evidence>
<evidence type="ECO:0000313" key="10">
    <source>
        <dbReference type="EMBL" id="MEW9921911.1"/>
    </source>
</evidence>
<dbReference type="PROSITE" id="PS52029">
    <property type="entry name" value="LD_TPASE"/>
    <property type="match status" value="1"/>
</dbReference>
<accession>A0ABV3RSN0</accession>
<evidence type="ECO:0000259" key="9">
    <source>
        <dbReference type="PROSITE" id="PS52029"/>
    </source>
</evidence>
<evidence type="ECO:0000256" key="4">
    <source>
        <dbReference type="ARBA" id="ARBA00022960"/>
    </source>
</evidence>
<comment type="similarity">
    <text evidence="2">Belongs to the YkuD family.</text>
</comment>
<dbReference type="InterPro" id="IPR045380">
    <property type="entry name" value="LD_TPept_scaffold_dom"/>
</dbReference>
<dbReference type="PANTHER" id="PTHR41533">
    <property type="entry name" value="L,D-TRANSPEPTIDASE HI_1667-RELATED"/>
    <property type="match status" value="1"/>
</dbReference>
<sequence>MRKLFISRVLAAFLFVAGPAAVVSLPAPAVAQVTAFKQAVAEAAARDADIAAFYRQTGFAPLWTGPGDADRARRAQLFQAIRAADNHGLPVARYDPEGLMAILASVRTPRDRGMAEVEMSRVFLKYARDIQTGMLIPNQIDRAMVREVPYRDRTSYLTGLAEAEAAAFFRALPPKSMEYNALIKEKIAMERLLQSGGWGPTVPASSLKPGATGKAAIALRNRLIAMEYLDRTSTVSYDADVEAAVRQFQVDHGLNPDGVAGEATMNQINVSVEKRLQSVLVALERERWFNTERGKRHVLVNIPDFTAKIIDDGKITFETRSVVGAAREDRPTPEFSDVMEHMVVNPSWYVPRSIVTKEYLPALKRNPNAARHIEITDSRGRVVNRGAVNFAAYTENSFPFAMRQPPSRSNALGLVKFMFPNKYNIYLHDTPAKNLFSRDVRAFSHGCVRLAQPFEFAYELLSRQEADPKAHFHSVLNTGRETKVDLKEPIPVHLIYRTAVTNARGHTEYRADIYGRDAKVWNALSRAGVVLGGVRG</sequence>
<proteinExistence type="inferred from homology"/>
<evidence type="ECO:0000256" key="5">
    <source>
        <dbReference type="ARBA" id="ARBA00022984"/>
    </source>
</evidence>
<dbReference type="InterPro" id="IPR038063">
    <property type="entry name" value="Transpep_catalytic_dom"/>
</dbReference>
<organism evidence="10 11">
    <name type="scientific">Sulfitobacter sediminis</name>
    <dbReference type="NCBI Taxonomy" id="3234186"/>
    <lineage>
        <taxon>Bacteria</taxon>
        <taxon>Pseudomonadati</taxon>
        <taxon>Pseudomonadota</taxon>
        <taxon>Alphaproteobacteria</taxon>
        <taxon>Rhodobacterales</taxon>
        <taxon>Roseobacteraceae</taxon>
        <taxon>Sulfitobacter</taxon>
    </lineage>
</organism>
<keyword evidence="3" id="KW-0808">Transferase</keyword>
<keyword evidence="4 7" id="KW-0133">Cell shape</keyword>
<dbReference type="Gene3D" id="2.40.440.10">
    <property type="entry name" value="L,D-transpeptidase catalytic domain-like"/>
    <property type="match status" value="1"/>
</dbReference>
<evidence type="ECO:0000256" key="1">
    <source>
        <dbReference type="ARBA" id="ARBA00004752"/>
    </source>
</evidence>
<dbReference type="CDD" id="cd16913">
    <property type="entry name" value="YkuD_like"/>
    <property type="match status" value="1"/>
</dbReference>
<dbReference type="SUPFAM" id="SSF47090">
    <property type="entry name" value="PGBD-like"/>
    <property type="match status" value="1"/>
</dbReference>
<dbReference type="PANTHER" id="PTHR41533:SF2">
    <property type="entry name" value="BLR7131 PROTEIN"/>
    <property type="match status" value="1"/>
</dbReference>
<gene>
    <name evidence="10" type="ORF">AB2B41_20065</name>
</gene>
<keyword evidence="5 7" id="KW-0573">Peptidoglycan synthesis</keyword>
<feature type="signal peptide" evidence="8">
    <location>
        <begin position="1"/>
        <end position="31"/>
    </location>
</feature>
<evidence type="ECO:0000256" key="8">
    <source>
        <dbReference type="SAM" id="SignalP"/>
    </source>
</evidence>
<protein>
    <submittedName>
        <fullName evidence="10">Murein L,D-transpeptidase</fullName>
    </submittedName>
</protein>
<feature type="active site" description="Proton donor/acceptor" evidence="7">
    <location>
        <position position="428"/>
    </location>
</feature>
<dbReference type="InterPro" id="IPR036365">
    <property type="entry name" value="PGBD-like_sf"/>
</dbReference>
<dbReference type="InterPro" id="IPR052905">
    <property type="entry name" value="LD-transpeptidase_YkuD-like"/>
</dbReference>
<keyword evidence="11" id="KW-1185">Reference proteome</keyword>
<feature type="chain" id="PRO_5046789859" evidence="8">
    <location>
        <begin position="32"/>
        <end position="536"/>
    </location>
</feature>